<dbReference type="PANTHER" id="PTHR43201">
    <property type="entry name" value="ACYL-COA SYNTHETASE"/>
    <property type="match status" value="1"/>
</dbReference>
<organism evidence="3 4">
    <name type="scientific">Sphingobium fuliginis (strain ATCC 27551)</name>
    <dbReference type="NCBI Taxonomy" id="336203"/>
    <lineage>
        <taxon>Bacteria</taxon>
        <taxon>Pseudomonadati</taxon>
        <taxon>Pseudomonadota</taxon>
        <taxon>Alphaproteobacteria</taxon>
        <taxon>Sphingomonadales</taxon>
        <taxon>Sphingomonadaceae</taxon>
        <taxon>Sphingobium</taxon>
    </lineage>
</organism>
<dbReference type="Pfam" id="PF13193">
    <property type="entry name" value="AMP-binding_C"/>
    <property type="match status" value="1"/>
</dbReference>
<evidence type="ECO:0000313" key="3">
    <source>
        <dbReference type="EMBL" id="QOT71220.1"/>
    </source>
</evidence>
<dbReference type="Proteomes" id="UP000593663">
    <property type="component" value="Chromosome 1"/>
</dbReference>
<dbReference type="InterPro" id="IPR045851">
    <property type="entry name" value="AMP-bd_C_sf"/>
</dbReference>
<proteinExistence type="predicted"/>
<dbReference type="EMBL" id="CP060035">
    <property type="protein sequence ID" value="QOT71220.1"/>
    <property type="molecule type" value="Genomic_DNA"/>
</dbReference>
<dbReference type="InterPro" id="IPR000873">
    <property type="entry name" value="AMP-dep_synth/lig_dom"/>
</dbReference>
<dbReference type="KEGG" id="sbar:H5V43_14150"/>
<dbReference type="PROSITE" id="PS00455">
    <property type="entry name" value="AMP_BINDING"/>
    <property type="match status" value="1"/>
</dbReference>
<dbReference type="Gene3D" id="3.40.50.12780">
    <property type="entry name" value="N-terminal domain of ligase-like"/>
    <property type="match status" value="1"/>
</dbReference>
<protein>
    <submittedName>
        <fullName evidence="3">Acyl--CoA ligase</fullName>
    </submittedName>
</protein>
<evidence type="ECO:0000259" key="2">
    <source>
        <dbReference type="Pfam" id="PF13193"/>
    </source>
</evidence>
<sequence length="514" mass="54730">MEGNPLPEEQSHPAFEWDAERLWPQFVRLADAEPDALALADCDDRLWSREELRGQAVEIAALLKAVGVEPGDRVLVTAHKGPATIATALAISSLQATFCPVSPKLGAGDLASLESLLGHAAKVSGAGSALPEVAAAAGERSVDPRDRDTALIGFTSGSTGVPKGVMHGPEALNYATRACAAIAGLQPDDAILGIVPLDSAPGFTFTAHFALSLGHPLVLVDPWVPAEALRRAERYGCGWAIAVPTHLFTMVEAARLGEWSGRLPLRAMAVGGSAMTPELIEDADRLLGLKALRMFGMSECMGHASTHPSHSLERRQLFDGIPFPGTQEEAFDADLRPLPRGSRGQAGVRGPSLFLGYAQGMGEGQERMTPDGFYLTGDEIVRDQDGFVRVVGRIKDQIIRGGFNIDPAEVEAALLRHPAVAEVAVVAVPERKLGEQACAVCRLRTDDDGRIDLSALLDHLSQQGLSRKKWPEHLVLVEAMAVTATGKLDKKAMAAIAVEEVARRRAAPPTRQDA</sequence>
<dbReference type="GO" id="GO:0006631">
    <property type="term" value="P:fatty acid metabolic process"/>
    <property type="evidence" value="ECO:0007669"/>
    <property type="project" value="TreeGrafter"/>
</dbReference>
<reference evidence="4" key="1">
    <citation type="submission" date="2020-08" db="EMBL/GenBank/DDBJ databases">
        <title>Complete genome sequence of Sphingobium barthaii strain KK22, a high-molecular-weight polycyclic aromatic hydrocarbon-degrading soil bacterium.</title>
        <authorList>
            <person name="Mori J.F."/>
            <person name="Kanaly R.A."/>
        </authorList>
    </citation>
    <scope>NUCLEOTIDE SEQUENCE [LARGE SCALE GENOMIC DNA]</scope>
    <source>
        <strain evidence="4">KK22</strain>
    </source>
</reference>
<name>A0A7M2GET3_SPHSA</name>
<dbReference type="InterPro" id="IPR020845">
    <property type="entry name" value="AMP-binding_CS"/>
</dbReference>
<dbReference type="Gene3D" id="3.30.300.30">
    <property type="match status" value="1"/>
</dbReference>
<evidence type="ECO:0000313" key="4">
    <source>
        <dbReference type="Proteomes" id="UP000593663"/>
    </source>
</evidence>
<accession>A0A7M2GET3</accession>
<gene>
    <name evidence="3" type="ORF">H5V43_14150</name>
</gene>
<dbReference type="InterPro" id="IPR042099">
    <property type="entry name" value="ANL_N_sf"/>
</dbReference>
<keyword evidence="3" id="KW-0436">Ligase</keyword>
<dbReference type="InterPro" id="IPR025110">
    <property type="entry name" value="AMP-bd_C"/>
</dbReference>
<dbReference type="SUPFAM" id="SSF56801">
    <property type="entry name" value="Acetyl-CoA synthetase-like"/>
    <property type="match status" value="1"/>
</dbReference>
<dbReference type="GO" id="GO:0031956">
    <property type="term" value="F:medium-chain fatty acid-CoA ligase activity"/>
    <property type="evidence" value="ECO:0007669"/>
    <property type="project" value="TreeGrafter"/>
</dbReference>
<dbReference type="Pfam" id="PF00501">
    <property type="entry name" value="AMP-binding"/>
    <property type="match status" value="1"/>
</dbReference>
<feature type="domain" description="AMP-binding enzyme C-terminal" evidence="2">
    <location>
        <begin position="409"/>
        <end position="487"/>
    </location>
</feature>
<dbReference type="AlphaFoldDB" id="A0A7M2GET3"/>
<evidence type="ECO:0000259" key="1">
    <source>
        <dbReference type="Pfam" id="PF00501"/>
    </source>
</evidence>
<dbReference type="RefSeq" id="WP_025547903.1">
    <property type="nucleotide sequence ID" value="NZ_BATN01000016.1"/>
</dbReference>
<dbReference type="PANTHER" id="PTHR43201:SF32">
    <property type="entry name" value="2-SUCCINYLBENZOATE--COA LIGASE, CHLOROPLASTIC_PEROXISOMAL"/>
    <property type="match status" value="1"/>
</dbReference>
<dbReference type="CDD" id="cd04433">
    <property type="entry name" value="AFD_class_I"/>
    <property type="match status" value="1"/>
</dbReference>
<feature type="domain" description="AMP-dependent synthetase/ligase" evidence="1">
    <location>
        <begin position="30"/>
        <end position="357"/>
    </location>
</feature>